<proteinExistence type="predicted"/>
<dbReference type="GeneID" id="94428630"/>
<keyword evidence="2" id="KW-1185">Reference proteome</keyword>
<reference evidence="1 2" key="1">
    <citation type="journal article" date="2017" name="Int. J. Parasitol.">
        <title>The genome of the protozoan parasite Cystoisospora suis and a reverse vaccinology approach to identify vaccine candidates.</title>
        <authorList>
            <person name="Palmieri N."/>
            <person name="Shrestha A."/>
            <person name="Ruttkowski B."/>
            <person name="Beck T."/>
            <person name="Vogl C."/>
            <person name="Tomley F."/>
            <person name="Blake D.P."/>
            <person name="Joachim A."/>
        </authorList>
    </citation>
    <scope>NUCLEOTIDE SEQUENCE [LARGE SCALE GENOMIC DNA]</scope>
    <source>
        <strain evidence="1 2">Wien I</strain>
    </source>
</reference>
<protein>
    <submittedName>
        <fullName evidence="1">Uncharacterized protein</fullName>
    </submittedName>
</protein>
<dbReference type="Proteomes" id="UP000221165">
    <property type="component" value="Unassembled WGS sequence"/>
</dbReference>
<evidence type="ECO:0000313" key="1">
    <source>
        <dbReference type="EMBL" id="PHJ20919.1"/>
    </source>
</evidence>
<dbReference type="VEuPathDB" id="ToxoDB:CSUI_005242"/>
<sequence length="78" mass="8747">MPPVCCSVCAGRSRLWFDCDPRLHQSGSILYTFSSFCASMWHRRVVMRHAGARSADIQTHSNVLSTSVALARRLHSRA</sequence>
<evidence type="ECO:0000313" key="2">
    <source>
        <dbReference type="Proteomes" id="UP000221165"/>
    </source>
</evidence>
<name>A0A2C6KVX0_9APIC</name>
<gene>
    <name evidence="1" type="ORF">CSUI_005242</name>
</gene>
<dbReference type="RefSeq" id="XP_067922604.1">
    <property type="nucleotide sequence ID" value="XM_068065419.1"/>
</dbReference>
<dbReference type="EMBL" id="MIGC01002532">
    <property type="protein sequence ID" value="PHJ20919.1"/>
    <property type="molecule type" value="Genomic_DNA"/>
</dbReference>
<dbReference type="AlphaFoldDB" id="A0A2C6KVX0"/>
<accession>A0A2C6KVX0</accession>
<comment type="caution">
    <text evidence="1">The sequence shown here is derived from an EMBL/GenBank/DDBJ whole genome shotgun (WGS) entry which is preliminary data.</text>
</comment>
<organism evidence="1 2">
    <name type="scientific">Cystoisospora suis</name>
    <dbReference type="NCBI Taxonomy" id="483139"/>
    <lineage>
        <taxon>Eukaryota</taxon>
        <taxon>Sar</taxon>
        <taxon>Alveolata</taxon>
        <taxon>Apicomplexa</taxon>
        <taxon>Conoidasida</taxon>
        <taxon>Coccidia</taxon>
        <taxon>Eucoccidiorida</taxon>
        <taxon>Eimeriorina</taxon>
        <taxon>Sarcocystidae</taxon>
        <taxon>Cystoisospora</taxon>
    </lineage>
</organism>